<evidence type="ECO:0000256" key="4">
    <source>
        <dbReference type="ARBA" id="ARBA00010429"/>
    </source>
</evidence>
<evidence type="ECO:0000256" key="7">
    <source>
        <dbReference type="ARBA" id="ARBA00023002"/>
    </source>
</evidence>
<comment type="similarity">
    <text evidence="4">Belongs to the nitrite and sulfite reductase 4Fe-4S domain family.</text>
</comment>
<keyword evidence="13" id="KW-1185">Reference proteome</keyword>
<evidence type="ECO:0000259" key="10">
    <source>
        <dbReference type="Pfam" id="PF04324"/>
    </source>
</evidence>
<keyword evidence="7" id="KW-0560">Oxidoreductase</keyword>
<dbReference type="PANTHER" id="PTHR43809:SF1">
    <property type="entry name" value="NITRITE REDUCTASE (NADH) LARGE SUBUNIT"/>
    <property type="match status" value="1"/>
</dbReference>
<evidence type="ECO:0000256" key="2">
    <source>
        <dbReference type="ARBA" id="ARBA00001966"/>
    </source>
</evidence>
<protein>
    <submittedName>
        <fullName evidence="12">FAD-dependent oxidoreductase</fullName>
    </submittedName>
</protein>
<keyword evidence="8" id="KW-0408">Iron</keyword>
<gene>
    <name evidence="12" type="ORF">GCM10009809_01400</name>
</gene>
<reference evidence="12 13" key="1">
    <citation type="journal article" date="2019" name="Int. J. Syst. Evol. Microbiol.">
        <title>The Global Catalogue of Microorganisms (GCM) 10K type strain sequencing project: providing services to taxonomists for standard genome sequencing and annotation.</title>
        <authorList>
            <consortium name="The Broad Institute Genomics Platform"/>
            <consortium name="The Broad Institute Genome Sequencing Center for Infectious Disease"/>
            <person name="Wu L."/>
            <person name="Ma J."/>
        </authorList>
    </citation>
    <scope>NUCLEOTIDE SEQUENCE [LARGE SCALE GENOMIC DNA]</scope>
    <source>
        <strain evidence="12 13">JCM 15589</strain>
    </source>
</reference>
<evidence type="ECO:0000256" key="3">
    <source>
        <dbReference type="ARBA" id="ARBA00005096"/>
    </source>
</evidence>
<comment type="cofactor">
    <cofactor evidence="2">
        <name>[4Fe-4S] cluster</name>
        <dbReference type="ChEBI" id="CHEBI:49883"/>
    </cofactor>
</comment>
<feature type="domain" description="FAD/NAD(P)-binding" evidence="11">
    <location>
        <begin position="13"/>
        <end position="299"/>
    </location>
</feature>
<evidence type="ECO:0000256" key="1">
    <source>
        <dbReference type="ARBA" id="ARBA00001929"/>
    </source>
</evidence>
<dbReference type="PANTHER" id="PTHR43809">
    <property type="entry name" value="NITRITE REDUCTASE (NADH) LARGE SUBUNIT"/>
    <property type="match status" value="1"/>
</dbReference>
<evidence type="ECO:0000256" key="8">
    <source>
        <dbReference type="ARBA" id="ARBA00023004"/>
    </source>
</evidence>
<keyword evidence="6" id="KW-0479">Metal-binding</keyword>
<evidence type="ECO:0000313" key="12">
    <source>
        <dbReference type="EMBL" id="GAA1708886.1"/>
    </source>
</evidence>
<keyword evidence="9" id="KW-0411">Iron-sulfur</keyword>
<comment type="caution">
    <text evidence="12">The sequence shown here is derived from an EMBL/GenBank/DDBJ whole genome shotgun (WGS) entry which is preliminary data.</text>
</comment>
<proteinExistence type="inferred from homology"/>
<dbReference type="SUPFAM" id="SSF51905">
    <property type="entry name" value="FAD/NAD(P)-binding domain"/>
    <property type="match status" value="2"/>
</dbReference>
<dbReference type="InterPro" id="IPR007419">
    <property type="entry name" value="BFD-like_2Fe2S-bd_dom"/>
</dbReference>
<dbReference type="Pfam" id="PF07992">
    <property type="entry name" value="Pyr_redox_2"/>
    <property type="match status" value="1"/>
</dbReference>
<feature type="domain" description="BFD-like [2Fe-2S]-binding" evidence="10">
    <location>
        <begin position="495"/>
        <end position="540"/>
    </location>
</feature>
<dbReference type="Pfam" id="PF04324">
    <property type="entry name" value="Fer2_BFD"/>
    <property type="match status" value="1"/>
</dbReference>
<evidence type="ECO:0000256" key="5">
    <source>
        <dbReference type="ARBA" id="ARBA00022617"/>
    </source>
</evidence>
<comment type="pathway">
    <text evidence="3">Nitrogen metabolism; nitrate reduction (assimilation).</text>
</comment>
<organism evidence="12 13">
    <name type="scientific">Isoptericola hypogeus</name>
    <dbReference type="NCBI Taxonomy" id="300179"/>
    <lineage>
        <taxon>Bacteria</taxon>
        <taxon>Bacillati</taxon>
        <taxon>Actinomycetota</taxon>
        <taxon>Actinomycetes</taxon>
        <taxon>Micrococcales</taxon>
        <taxon>Promicromonosporaceae</taxon>
        <taxon>Isoptericola</taxon>
    </lineage>
</organism>
<dbReference type="PRINTS" id="PR00411">
    <property type="entry name" value="PNDRDTASEI"/>
</dbReference>
<keyword evidence="5" id="KW-0349">Heme</keyword>
<evidence type="ECO:0000313" key="13">
    <source>
        <dbReference type="Proteomes" id="UP001501138"/>
    </source>
</evidence>
<dbReference type="Gene3D" id="3.50.50.60">
    <property type="entry name" value="FAD/NAD(P)-binding domain"/>
    <property type="match status" value="2"/>
</dbReference>
<dbReference type="PRINTS" id="PR00368">
    <property type="entry name" value="FADPNR"/>
</dbReference>
<name>A0ABN2IP76_9MICO</name>
<comment type="cofactor">
    <cofactor evidence="1">
        <name>siroheme</name>
        <dbReference type="ChEBI" id="CHEBI:60052"/>
    </cofactor>
</comment>
<evidence type="ECO:0000259" key="11">
    <source>
        <dbReference type="Pfam" id="PF07992"/>
    </source>
</evidence>
<dbReference type="InterPro" id="IPR036188">
    <property type="entry name" value="FAD/NAD-bd_sf"/>
</dbReference>
<dbReference type="InterPro" id="IPR052034">
    <property type="entry name" value="NasD-like"/>
</dbReference>
<evidence type="ECO:0000256" key="9">
    <source>
        <dbReference type="ARBA" id="ARBA00023014"/>
    </source>
</evidence>
<dbReference type="RefSeq" id="WP_344244642.1">
    <property type="nucleotide sequence ID" value="NZ_BAAAPM010000002.1"/>
</dbReference>
<accession>A0ABN2IP76</accession>
<dbReference type="Gene3D" id="1.10.10.1100">
    <property type="entry name" value="BFD-like [2Fe-2S]-binding domain"/>
    <property type="match status" value="1"/>
</dbReference>
<sequence length="565" mass="56848">MTQPDPGLRVPQRVVVVGHGMVGARLVDELSRRDADGALDVTVLGAEPYEPYNRVLLSDVVAGRTDVAAIGMPLPDASRARVLRGTGVVAVDRDARVVLAEDGGRHPYDHLVLATGAAARLPDVPGLGPDLPAGVHALRTLDDAREVVAATVNVPRAVVVGGGVLGVEVALGLAGRGLPTTLVHGAGALMDRQLDVEAGAVLQAGLEAAGVVVRAGAQPSEVLVVGGRVVGVRLDGDVREPGEVLGAGLVVLACGTVPETTLARSAGLAVDRGIVVGLDLACDGDPRVFAVGDCAQPPEGSRGLVAEGWDQARRLAEALVERGAVHRPLGSGTLGGPSTPGPAAGHRVHVRLPGSDGGPSMAVRLGALLSSRAPTGPMGRGGVETRGTDVVKVKAGPLSVVAMGRCGTRRTPVAGERALRLGDPAAGRYVEAVVADGVLVGATCVGDARVAADLTAAYTRRTPVPADPAFLLLTPVMPAAAAASSPEHMPDDATVCRCNGVTKHDIAACVSGGAETADDVARATRATTGCGSCREAVCGLVDWLTAARGAGAQDEGVDGRVHSSV</sequence>
<dbReference type="InterPro" id="IPR023753">
    <property type="entry name" value="FAD/NAD-binding_dom"/>
</dbReference>
<dbReference type="Proteomes" id="UP001501138">
    <property type="component" value="Unassembled WGS sequence"/>
</dbReference>
<dbReference type="EMBL" id="BAAAPM010000002">
    <property type="protein sequence ID" value="GAA1708886.1"/>
    <property type="molecule type" value="Genomic_DNA"/>
</dbReference>
<evidence type="ECO:0000256" key="6">
    <source>
        <dbReference type="ARBA" id="ARBA00022723"/>
    </source>
</evidence>
<dbReference type="InterPro" id="IPR041854">
    <property type="entry name" value="BFD-like_2Fe2S-bd_dom_sf"/>
</dbReference>